<keyword evidence="10" id="KW-1133">Transmembrane helix</keyword>
<evidence type="ECO:0000259" key="12">
    <source>
        <dbReference type="PROSITE" id="PS50002"/>
    </source>
</evidence>
<dbReference type="PRINTS" id="PR00452">
    <property type="entry name" value="SH3DOMAIN"/>
</dbReference>
<feature type="compositionally biased region" description="Pro residues" evidence="9">
    <location>
        <begin position="163"/>
        <end position="172"/>
    </location>
</feature>
<keyword evidence="1 8" id="KW-0728">SH3 domain</keyword>
<keyword evidence="2 7" id="KW-0727">SH2 domain</keyword>
<dbReference type="InterPro" id="IPR001452">
    <property type="entry name" value="SH3_domain"/>
</dbReference>
<evidence type="ECO:0000256" key="3">
    <source>
        <dbReference type="ARBA" id="ARBA00023043"/>
    </source>
</evidence>
<protein>
    <recommendedName>
        <fullName evidence="6">Osteoclast-stimulating factor 1</fullName>
    </recommendedName>
</protein>
<dbReference type="Gene3D" id="3.30.505.10">
    <property type="entry name" value="SH2 domain"/>
    <property type="match status" value="1"/>
</dbReference>
<evidence type="ECO:0000256" key="1">
    <source>
        <dbReference type="ARBA" id="ARBA00022443"/>
    </source>
</evidence>
<dbReference type="InterPro" id="IPR043539">
    <property type="entry name" value="Grb2-like"/>
</dbReference>
<evidence type="ECO:0000256" key="8">
    <source>
        <dbReference type="PROSITE-ProRule" id="PRU00192"/>
    </source>
</evidence>
<evidence type="ECO:0000259" key="11">
    <source>
        <dbReference type="PROSITE" id="PS50001"/>
    </source>
</evidence>
<proteinExistence type="predicted"/>
<dbReference type="Gene3D" id="2.30.30.40">
    <property type="entry name" value="SH3 Domains"/>
    <property type="match status" value="2"/>
</dbReference>
<evidence type="ECO:0000313" key="13">
    <source>
        <dbReference type="Ensembl" id="ENSSORP00005000011.1"/>
    </source>
</evidence>
<dbReference type="SMART" id="SM00326">
    <property type="entry name" value="SH3"/>
    <property type="match status" value="1"/>
</dbReference>
<organism evidence="13 14">
    <name type="scientific">Sphaeramia orbicularis</name>
    <name type="common">orbiculate cardinalfish</name>
    <dbReference type="NCBI Taxonomy" id="375764"/>
    <lineage>
        <taxon>Eukaryota</taxon>
        <taxon>Metazoa</taxon>
        <taxon>Chordata</taxon>
        <taxon>Craniata</taxon>
        <taxon>Vertebrata</taxon>
        <taxon>Euteleostomi</taxon>
        <taxon>Actinopterygii</taxon>
        <taxon>Neopterygii</taxon>
        <taxon>Teleostei</taxon>
        <taxon>Neoteleostei</taxon>
        <taxon>Acanthomorphata</taxon>
        <taxon>Gobiaria</taxon>
        <taxon>Kurtiformes</taxon>
        <taxon>Apogonoidei</taxon>
        <taxon>Apogonidae</taxon>
        <taxon>Apogoninae</taxon>
        <taxon>Sphaeramia</taxon>
    </lineage>
</organism>
<keyword evidence="14" id="KW-1185">Reference proteome</keyword>
<dbReference type="SMART" id="SM00252">
    <property type="entry name" value="SH2"/>
    <property type="match status" value="1"/>
</dbReference>
<evidence type="ECO:0000256" key="5">
    <source>
        <dbReference type="ARBA" id="ARBA00037432"/>
    </source>
</evidence>
<keyword evidence="10" id="KW-0812">Transmembrane</keyword>
<dbReference type="PRINTS" id="PR00401">
    <property type="entry name" value="SH2DOMAIN"/>
</dbReference>
<keyword evidence="4" id="KW-0449">Lipoprotein</keyword>
<dbReference type="PANTHER" id="PTHR46037">
    <property type="entry name" value="PROTEIN ENHANCER OF SEVENLESS 2B"/>
    <property type="match status" value="1"/>
</dbReference>
<feature type="transmembrane region" description="Helical" evidence="10">
    <location>
        <begin position="7"/>
        <end position="24"/>
    </location>
</feature>
<reference evidence="13" key="1">
    <citation type="submission" date="2019-06" db="EMBL/GenBank/DDBJ databases">
        <authorList>
            <consortium name="Wellcome Sanger Institute Data Sharing"/>
        </authorList>
    </citation>
    <scope>NUCLEOTIDE SEQUENCE [LARGE SCALE GENOMIC DNA]</scope>
</reference>
<comment type="function">
    <text evidence="5">Induces bone resorption, acting probably through a signaling cascade which results in the secretion of factor(s) enhancing osteoclast formation and activity.</text>
</comment>
<dbReference type="InterPro" id="IPR036028">
    <property type="entry name" value="SH3-like_dom_sf"/>
</dbReference>
<dbReference type="InterPro" id="IPR036860">
    <property type="entry name" value="SH2_dom_sf"/>
</dbReference>
<dbReference type="FunFam" id="2.30.30.40:FF:000072">
    <property type="entry name" value="Unconventional Myosin IB"/>
    <property type="match status" value="1"/>
</dbReference>
<accession>A0A672YBT6</accession>
<reference evidence="13" key="3">
    <citation type="submission" date="2025-09" db="UniProtKB">
        <authorList>
            <consortium name="Ensembl"/>
        </authorList>
    </citation>
    <scope>IDENTIFICATION</scope>
</reference>
<feature type="domain" description="SH3" evidence="12">
    <location>
        <begin position="182"/>
        <end position="239"/>
    </location>
</feature>
<evidence type="ECO:0000256" key="2">
    <source>
        <dbReference type="ARBA" id="ARBA00022999"/>
    </source>
</evidence>
<evidence type="ECO:0000256" key="6">
    <source>
        <dbReference type="ARBA" id="ARBA00040640"/>
    </source>
</evidence>
<feature type="domain" description="SH2" evidence="11">
    <location>
        <begin position="54"/>
        <end position="147"/>
    </location>
</feature>
<dbReference type="Proteomes" id="UP000472271">
    <property type="component" value="Chromosome 1"/>
</dbReference>
<evidence type="ECO:0000256" key="7">
    <source>
        <dbReference type="PROSITE-ProRule" id="PRU00191"/>
    </source>
</evidence>
<evidence type="ECO:0000313" key="14">
    <source>
        <dbReference type="Proteomes" id="UP000472271"/>
    </source>
</evidence>
<feature type="region of interest" description="Disordered" evidence="9">
    <location>
        <begin position="156"/>
        <end position="179"/>
    </location>
</feature>
<evidence type="ECO:0000256" key="9">
    <source>
        <dbReference type="SAM" id="MobiDB-lite"/>
    </source>
</evidence>
<dbReference type="InterPro" id="IPR000980">
    <property type="entry name" value="SH2"/>
</dbReference>
<evidence type="ECO:0000256" key="4">
    <source>
        <dbReference type="ARBA" id="ARBA00023288"/>
    </source>
</evidence>
<dbReference type="InParanoid" id="A0A672YBT6"/>
<evidence type="ECO:0000256" key="10">
    <source>
        <dbReference type="SAM" id="Phobius"/>
    </source>
</evidence>
<dbReference type="Pfam" id="PF00017">
    <property type="entry name" value="SH2"/>
    <property type="match status" value="1"/>
</dbReference>
<dbReference type="SUPFAM" id="SSF50044">
    <property type="entry name" value="SH3-domain"/>
    <property type="match status" value="1"/>
</dbReference>
<reference evidence="13" key="2">
    <citation type="submission" date="2025-08" db="UniProtKB">
        <authorList>
            <consortium name="Ensembl"/>
        </authorList>
    </citation>
    <scope>IDENTIFICATION</scope>
</reference>
<keyword evidence="3" id="KW-0040">ANK repeat</keyword>
<dbReference type="AlphaFoldDB" id="A0A672YBT6"/>
<gene>
    <name evidence="13" type="primary">LOC115427919</name>
</gene>
<keyword evidence="10" id="KW-0472">Membrane</keyword>
<name>A0A672YBT6_9TELE</name>
<dbReference type="SUPFAM" id="SSF55550">
    <property type="entry name" value="SH2 domain"/>
    <property type="match status" value="1"/>
</dbReference>
<dbReference type="PROSITE" id="PS50001">
    <property type="entry name" value="SH2"/>
    <property type="match status" value="1"/>
</dbReference>
<dbReference type="Pfam" id="PF00018">
    <property type="entry name" value="SH3_1"/>
    <property type="match status" value="1"/>
</dbReference>
<dbReference type="Ensembl" id="ENSSORT00005000011.1">
    <property type="protein sequence ID" value="ENSSORP00005000011.1"/>
    <property type="gene ID" value="ENSSORG00005000006.1"/>
</dbReference>
<dbReference type="PRINTS" id="PR01887">
    <property type="entry name" value="SPECTRNALPHA"/>
</dbReference>
<dbReference type="PROSITE" id="PS50002">
    <property type="entry name" value="SH3"/>
    <property type="match status" value="1"/>
</dbReference>
<sequence>TQYINKYLFSLLSFVSSLVDIFILQTSGNWYKAELNGVEGFVPKNFINIDFPSWYQEDASRSDAKKLLISQPTGTFIIRRSRDEDAGSFSISVRNAKDVQHLKVLRDTRGQYYLWTEKFPSVNQLVEFYKKNSVSKQDTIFLLNDGFICLFHQQRRRPDRSPSLPPPTPPNPSRSVSSSFSTSTLQVIAIYNFQAKEKDELEFHAGDIIAVLDSSDQVWWKGQLRGKTGLFPCNYTKPM</sequence>